<evidence type="ECO:0008006" key="8">
    <source>
        <dbReference type="Google" id="ProtNLM"/>
    </source>
</evidence>
<sequence>MEKYETEILVAGGGLAGVCAAISAAREGRKVTLIQNRGVLGGNSSSEIRVWVCGATKHGVNRYARETGIMGELFLENQFRNPQGNVYHWDLLLLEKVKKEQNIQLLLNTEVVSVDMKSDGEIQSVTTRTQGAERESQFFANYFIDCTGDGLVGASAGAHFHIGREAANQYNETLAPKEEDGELLGSTLLFYTKDVGEKVKFIAPPFAKKITDTSIIKNRTLNPADKGCAYWWVEWGGELDTIKDNEAIRDELLAVVYGIWDHIKNSGEYQADSLDLEWVGTLPGKRESRRFIGDYVLTQQDIENQTAFEDRIGFGGWSIDLHPATGMYTESAGAVHVVADGIYHLPYRMLYSKNIKNLFFAGRNVSASHVAFGTIRVMATCAILGEAAGTAAAFAIDKNCTPREIYQLHLAEYQQRLLKNDASVIGLANEESKDKVKTAKLSATSTLRELNTSSATMHARRLDQGVGVLFPYVGQESIEILVEANQFTQMEVVVYSTGRKENYIPQKKISSQTIQIDSGERQYKRVMLPKIENQNVFIIIRENSQLSVFMSDTVIPGVLSFIHDPIGELSQPELHNYARKSPILEWTNQKINRQNLVFKTESKTIYQPEKIQNGFVRPFGDPNIWVSSLESSQEEILTFSWEAPVTLTEVAITFNDDVNEDLVNLHHHRTNFDVIPEIIKDYEIWLSIDGKDVLVEKVRNNRVRHRVHQFSKQSADKLVVKLLETNGSRFKSLYEVRAY</sequence>
<accession>R3WLT7</accession>
<keyword evidence="2" id="KW-0479">Metal-binding</keyword>
<dbReference type="eggNOG" id="COG0665">
    <property type="taxonomic scope" value="Bacteria"/>
</dbReference>
<dbReference type="Pfam" id="PF12831">
    <property type="entry name" value="FAD_oxidored"/>
    <property type="match status" value="1"/>
</dbReference>
<evidence type="ECO:0000256" key="2">
    <source>
        <dbReference type="ARBA" id="ARBA00022723"/>
    </source>
</evidence>
<dbReference type="Gene3D" id="3.50.50.60">
    <property type="entry name" value="FAD/NAD(P)-binding domain"/>
    <property type="match status" value="1"/>
</dbReference>
<dbReference type="GO" id="GO:0016491">
    <property type="term" value="F:oxidoreductase activity"/>
    <property type="evidence" value="ECO:0007669"/>
    <property type="project" value="UniProtKB-KW"/>
</dbReference>
<evidence type="ECO:0000313" key="6">
    <source>
        <dbReference type="EMBL" id="EOL48811.1"/>
    </source>
</evidence>
<protein>
    <recommendedName>
        <fullName evidence="8">Pyridine nucleotide-disulfide oxidoreductase</fullName>
    </recommendedName>
</protein>
<name>R3WLT7_9ENTE</name>
<evidence type="ECO:0000256" key="3">
    <source>
        <dbReference type="ARBA" id="ARBA00023002"/>
    </source>
</evidence>
<evidence type="ECO:0000313" key="7">
    <source>
        <dbReference type="Proteomes" id="UP000013785"/>
    </source>
</evidence>
<dbReference type="EMBL" id="AJAT01000007">
    <property type="protein sequence ID" value="EOL48811.1"/>
    <property type="molecule type" value="Genomic_DNA"/>
</dbReference>
<keyword evidence="5" id="KW-0411">Iron-sulfur</keyword>
<dbReference type="HOGENOM" id="CLU_010695_0_0_9"/>
<keyword evidence="7" id="KW-1185">Reference proteome</keyword>
<keyword evidence="3" id="KW-0560">Oxidoreductase</keyword>
<dbReference type="OrthoDB" id="9780658at2"/>
<gene>
    <name evidence="6" type="ORF">UC3_00362</name>
</gene>
<proteinExistence type="predicted"/>
<dbReference type="GO" id="GO:0046872">
    <property type="term" value="F:metal ion binding"/>
    <property type="evidence" value="ECO:0007669"/>
    <property type="project" value="UniProtKB-KW"/>
</dbReference>
<dbReference type="STRING" id="154621.RV11_GL003306"/>
<dbReference type="RefSeq" id="WP_010767037.1">
    <property type="nucleotide sequence ID" value="NZ_ASWE01000004.1"/>
</dbReference>
<keyword evidence="1" id="KW-0004">4Fe-4S</keyword>
<dbReference type="PATRIC" id="fig|1158610.3.peg.336"/>
<evidence type="ECO:0000256" key="1">
    <source>
        <dbReference type="ARBA" id="ARBA00022485"/>
    </source>
</evidence>
<dbReference type="InterPro" id="IPR039650">
    <property type="entry name" value="HdrA-like"/>
</dbReference>
<dbReference type="SUPFAM" id="SSF51905">
    <property type="entry name" value="FAD/NAD(P)-binding domain"/>
    <property type="match status" value="1"/>
</dbReference>
<dbReference type="InterPro" id="IPR036188">
    <property type="entry name" value="FAD/NAD-bd_sf"/>
</dbReference>
<comment type="caution">
    <text evidence="6">The sequence shown here is derived from an EMBL/GenBank/DDBJ whole genome shotgun (WGS) entry which is preliminary data.</text>
</comment>
<organism evidence="6 7">
    <name type="scientific">Enterococcus phoeniculicola ATCC BAA-412</name>
    <dbReference type="NCBI Taxonomy" id="1158610"/>
    <lineage>
        <taxon>Bacteria</taxon>
        <taxon>Bacillati</taxon>
        <taxon>Bacillota</taxon>
        <taxon>Bacilli</taxon>
        <taxon>Lactobacillales</taxon>
        <taxon>Enterococcaceae</taxon>
        <taxon>Enterococcus</taxon>
    </lineage>
</organism>
<evidence type="ECO:0000256" key="5">
    <source>
        <dbReference type="ARBA" id="ARBA00023014"/>
    </source>
</evidence>
<dbReference type="PANTHER" id="PTHR43498:SF1">
    <property type="entry name" value="COB--COM HETERODISULFIDE REDUCTASE IRON-SULFUR SUBUNIT A"/>
    <property type="match status" value="1"/>
</dbReference>
<keyword evidence="4" id="KW-0408">Iron</keyword>
<dbReference type="GO" id="GO:0051539">
    <property type="term" value="F:4 iron, 4 sulfur cluster binding"/>
    <property type="evidence" value="ECO:0007669"/>
    <property type="project" value="UniProtKB-KW"/>
</dbReference>
<dbReference type="PANTHER" id="PTHR43498">
    <property type="entry name" value="FERREDOXIN:COB-COM HETERODISULFIDE REDUCTASE SUBUNIT A"/>
    <property type="match status" value="1"/>
</dbReference>
<evidence type="ECO:0000256" key="4">
    <source>
        <dbReference type="ARBA" id="ARBA00023004"/>
    </source>
</evidence>
<reference evidence="6 7" key="1">
    <citation type="submission" date="2013-02" db="EMBL/GenBank/DDBJ databases">
        <title>The Genome Sequence of Enterococcus phoeniculicola BAA-412.</title>
        <authorList>
            <consortium name="The Broad Institute Genome Sequencing Platform"/>
            <consortium name="The Broad Institute Genome Sequencing Center for Infectious Disease"/>
            <person name="Earl A.M."/>
            <person name="Gilmore M.S."/>
            <person name="Lebreton F."/>
            <person name="Walker B."/>
            <person name="Young S.K."/>
            <person name="Zeng Q."/>
            <person name="Gargeya S."/>
            <person name="Fitzgerald M."/>
            <person name="Haas B."/>
            <person name="Abouelleil A."/>
            <person name="Alvarado L."/>
            <person name="Arachchi H.M."/>
            <person name="Berlin A.M."/>
            <person name="Chapman S.B."/>
            <person name="Dewar J."/>
            <person name="Goldberg J."/>
            <person name="Griggs A."/>
            <person name="Gujja S."/>
            <person name="Hansen M."/>
            <person name="Howarth C."/>
            <person name="Imamovic A."/>
            <person name="Larimer J."/>
            <person name="McCowan C."/>
            <person name="Murphy C."/>
            <person name="Neiman D."/>
            <person name="Pearson M."/>
            <person name="Priest M."/>
            <person name="Roberts A."/>
            <person name="Saif S."/>
            <person name="Shea T."/>
            <person name="Sisk P."/>
            <person name="Sykes S."/>
            <person name="Wortman J."/>
            <person name="Nusbaum C."/>
            <person name="Birren B."/>
        </authorList>
    </citation>
    <scope>NUCLEOTIDE SEQUENCE [LARGE SCALE GENOMIC DNA]</scope>
    <source>
        <strain evidence="6 7">ATCC BAA-412</strain>
    </source>
</reference>
<dbReference type="AlphaFoldDB" id="R3WLT7"/>
<dbReference type="Proteomes" id="UP000013785">
    <property type="component" value="Unassembled WGS sequence"/>
</dbReference>